<evidence type="ECO:0000313" key="2">
    <source>
        <dbReference type="Proteomes" id="UP000294257"/>
    </source>
</evidence>
<accession>A0A4Q7KHA3</accession>
<comment type="caution">
    <text evidence="1">The sequence shown here is derived from an EMBL/GenBank/DDBJ whole genome shotgun (WGS) entry which is preliminary data.</text>
</comment>
<name>A0A4Q7KHA3_9PSEU</name>
<proteinExistence type="predicted"/>
<dbReference type="Proteomes" id="UP000294257">
    <property type="component" value="Unassembled WGS sequence"/>
</dbReference>
<dbReference type="AlphaFoldDB" id="A0A4Q7KHA3"/>
<reference evidence="1 2" key="1">
    <citation type="submission" date="2019-02" db="EMBL/GenBank/DDBJ databases">
        <title>Genomic Encyclopedia of Type Strains, Phase IV (KMG-IV): sequencing the most valuable type-strain genomes for metagenomic binning, comparative biology and taxonomic classification.</title>
        <authorList>
            <person name="Goeker M."/>
        </authorList>
    </citation>
    <scope>NUCLEOTIDE SEQUENCE [LARGE SCALE GENOMIC DNA]</scope>
    <source>
        <strain evidence="1 2">DSM 101727</strain>
    </source>
</reference>
<keyword evidence="2" id="KW-1185">Reference proteome</keyword>
<organism evidence="1 2">
    <name type="scientific">Herbihabitans rhizosphaerae</name>
    <dbReference type="NCBI Taxonomy" id="1872711"/>
    <lineage>
        <taxon>Bacteria</taxon>
        <taxon>Bacillati</taxon>
        <taxon>Actinomycetota</taxon>
        <taxon>Actinomycetes</taxon>
        <taxon>Pseudonocardiales</taxon>
        <taxon>Pseudonocardiaceae</taxon>
        <taxon>Herbihabitans</taxon>
    </lineage>
</organism>
<evidence type="ECO:0000313" key="1">
    <source>
        <dbReference type="EMBL" id="RZS34280.1"/>
    </source>
</evidence>
<dbReference type="EMBL" id="SGWQ01000009">
    <property type="protein sequence ID" value="RZS34280.1"/>
    <property type="molecule type" value="Genomic_DNA"/>
</dbReference>
<sequence length="111" mass="12320">MRRLLLGEEADHVRTEQCAHPRGVHRRVGGAPAQGDWALVSLASNKRYISLYVCSVTPDGRYLPESYEQTLGKVSVGRSCIRFSRLSDVDTRVLATLLREAATLPPADLRD</sequence>
<gene>
    <name evidence="1" type="ORF">EV193_10967</name>
</gene>
<protein>
    <submittedName>
        <fullName evidence="1">Uncharacterized protein DUF1801</fullName>
    </submittedName>
</protein>
<dbReference type="RefSeq" id="WP_207222780.1">
    <property type="nucleotide sequence ID" value="NZ_SGWQ01000009.1"/>
</dbReference>